<evidence type="ECO:0000313" key="2">
    <source>
        <dbReference type="Proteomes" id="UP000887540"/>
    </source>
</evidence>
<feature type="transmembrane region" description="Helical" evidence="1">
    <location>
        <begin position="28"/>
        <end position="50"/>
    </location>
</feature>
<evidence type="ECO:0000256" key="1">
    <source>
        <dbReference type="SAM" id="Phobius"/>
    </source>
</evidence>
<dbReference type="AlphaFoldDB" id="A0A914CUC4"/>
<accession>A0A914CUC4</accession>
<sequence length="106" mass="12164">MNSTNKDCITYMEYAANFSVEESRVIGIIHLFLCYCCITSYLIVLSAIITNNSLNKIHAYRIMVHLAVMDMGELLSYFLILAIMMITNTPIDYLFNKVSFLSDKDM</sequence>
<reference evidence="3" key="1">
    <citation type="submission" date="2022-11" db="UniProtKB">
        <authorList>
            <consortium name="WormBaseParasite"/>
        </authorList>
    </citation>
    <scope>IDENTIFICATION</scope>
</reference>
<protein>
    <submittedName>
        <fullName evidence="3">Uncharacterized protein</fullName>
    </submittedName>
</protein>
<organism evidence="2 3">
    <name type="scientific">Acrobeloides nanus</name>
    <dbReference type="NCBI Taxonomy" id="290746"/>
    <lineage>
        <taxon>Eukaryota</taxon>
        <taxon>Metazoa</taxon>
        <taxon>Ecdysozoa</taxon>
        <taxon>Nematoda</taxon>
        <taxon>Chromadorea</taxon>
        <taxon>Rhabditida</taxon>
        <taxon>Tylenchina</taxon>
        <taxon>Cephalobomorpha</taxon>
        <taxon>Cephaloboidea</taxon>
        <taxon>Cephalobidae</taxon>
        <taxon>Acrobeloides</taxon>
    </lineage>
</organism>
<keyword evidence="2" id="KW-1185">Reference proteome</keyword>
<keyword evidence="1" id="KW-1133">Transmembrane helix</keyword>
<dbReference type="Proteomes" id="UP000887540">
    <property type="component" value="Unplaced"/>
</dbReference>
<keyword evidence="1" id="KW-0812">Transmembrane</keyword>
<feature type="transmembrane region" description="Helical" evidence="1">
    <location>
        <begin position="62"/>
        <end position="86"/>
    </location>
</feature>
<evidence type="ECO:0000313" key="3">
    <source>
        <dbReference type="WBParaSite" id="ACRNAN_scaffold1412.g32444.t1"/>
    </source>
</evidence>
<name>A0A914CUC4_9BILA</name>
<dbReference type="SUPFAM" id="SSF81321">
    <property type="entry name" value="Family A G protein-coupled receptor-like"/>
    <property type="match status" value="1"/>
</dbReference>
<dbReference type="WBParaSite" id="ACRNAN_scaffold1412.g32444.t1">
    <property type="protein sequence ID" value="ACRNAN_scaffold1412.g32444.t1"/>
    <property type="gene ID" value="ACRNAN_scaffold1412.g32444"/>
</dbReference>
<proteinExistence type="predicted"/>
<keyword evidence="1" id="KW-0472">Membrane</keyword>